<dbReference type="Proteomes" id="UP001277972">
    <property type="component" value="Unassembled WGS sequence"/>
</dbReference>
<protein>
    <submittedName>
        <fullName evidence="1">LCP family protein</fullName>
    </submittedName>
</protein>
<evidence type="ECO:0000313" key="2">
    <source>
        <dbReference type="Proteomes" id="UP001277972"/>
    </source>
</evidence>
<evidence type="ECO:0000313" key="1">
    <source>
        <dbReference type="EMBL" id="MDX8047144.1"/>
    </source>
</evidence>
<keyword evidence="2" id="KW-1185">Reference proteome</keyword>
<reference evidence="1" key="1">
    <citation type="submission" date="2023-11" db="EMBL/GenBank/DDBJ databases">
        <title>Gracilibacillus pellucida a moderately halophilic bacterium isolated from saline soil in Xinjiang province.</title>
        <authorList>
            <person name="Zhang Z."/>
            <person name="Tan F."/>
            <person name="Wang Y."/>
            <person name="Xia M."/>
        </authorList>
    </citation>
    <scope>NUCLEOTIDE SEQUENCE</scope>
    <source>
        <strain evidence="1">S3-1-1</strain>
    </source>
</reference>
<sequence length="312" mass="35451">MSSEMRRSKKKKPLWLKILLGVLIAIFVVLIGIAIYAYTVYDSAKKTVNDQMHNDVETIDRDLTKQKVSDQETLNILLIGNDQRPGERGRSDSLLVMTLNPKKEQMQILSIPRDTRTTIVGRGTEDKINHAYAFGGPDMSIATVENLLDIDIDYYVEINMEGMVQLIDEVGGITVQNDLDFTQNGMNYAKGELNLNGKETLGYVRMRKDDPRGDFGRTDRQRQVIEATIDKGANIASVTKLHNFIDILGENMQTNMDFEDMQNLIANYANVRKNTNEYMLQGSGKRINNTYYYIVPKEELAKVHNMIVDEAN</sequence>
<comment type="caution">
    <text evidence="1">The sequence shown here is derived from an EMBL/GenBank/DDBJ whole genome shotgun (WGS) entry which is preliminary data.</text>
</comment>
<proteinExistence type="predicted"/>
<dbReference type="EMBL" id="JAWZSR010000009">
    <property type="protein sequence ID" value="MDX8047144.1"/>
    <property type="molecule type" value="Genomic_DNA"/>
</dbReference>
<organism evidence="1 2">
    <name type="scientific">Gracilibacillus pellucidus</name>
    <dbReference type="NCBI Taxonomy" id="3095368"/>
    <lineage>
        <taxon>Bacteria</taxon>
        <taxon>Bacillati</taxon>
        <taxon>Bacillota</taxon>
        <taxon>Bacilli</taxon>
        <taxon>Bacillales</taxon>
        <taxon>Bacillaceae</taxon>
        <taxon>Gracilibacillus</taxon>
    </lineage>
</organism>
<accession>A0ACC6M873</accession>
<gene>
    <name evidence="1" type="ORF">SH601_14220</name>
</gene>
<name>A0ACC6M873_9BACI</name>